<evidence type="ECO:0000313" key="4">
    <source>
        <dbReference type="Proteomes" id="UP000014074"/>
    </source>
</evidence>
<dbReference type="PANTHER" id="PTHR46411">
    <property type="entry name" value="FAMILY ATPASE, PUTATIVE-RELATED"/>
    <property type="match status" value="1"/>
</dbReference>
<dbReference type="HOGENOM" id="CLU_004471_6_3_1"/>
<dbReference type="OrthoDB" id="10042665at2759"/>
<keyword evidence="4" id="KW-1185">Reference proteome</keyword>
<dbReference type="SUPFAM" id="SSF52540">
    <property type="entry name" value="P-loop containing nucleoside triphosphate hydrolases"/>
    <property type="match status" value="1"/>
</dbReference>
<feature type="domain" description="AAA+ ATPase" evidence="2">
    <location>
        <begin position="493"/>
        <end position="620"/>
    </location>
</feature>
<dbReference type="Pfam" id="PF22942">
    <property type="entry name" value="DUF7025"/>
    <property type="match status" value="1"/>
</dbReference>
<dbReference type="Pfam" id="PF00004">
    <property type="entry name" value="AAA"/>
    <property type="match status" value="1"/>
</dbReference>
<dbReference type="SMART" id="SM00382">
    <property type="entry name" value="AAA"/>
    <property type="match status" value="1"/>
</dbReference>
<dbReference type="GO" id="GO:0005524">
    <property type="term" value="F:ATP binding"/>
    <property type="evidence" value="ECO:0007669"/>
    <property type="project" value="InterPro"/>
</dbReference>
<dbReference type="RefSeq" id="XP_007911986.1">
    <property type="nucleotide sequence ID" value="XM_007913795.1"/>
</dbReference>
<sequence>MLSRDDISDITWKWRCKLSNIGVKTEKTLADYSSDDTSLKGKVRDAVLADEKANPSKDPGFGSTPSVKTFFEGRDSNDNCIDWVDYPPKQMSKSAARAQDRVAIKVYKVKDKEKPVMSGRFALKYHMIEVQNPLLVAALDEILKKEDVHLDVNETASFEEPFRPLFFCYDEIVAKYKSLDEDNPLRQYILLLTKVLDEIFSETRAKLYHLRASGLVSFKLAWTYFPKGSVVLSWGNNCELLCKVVDTIYKKINPIETVMVVRGKVMRFNGEAFQWEDYELELPAFSGNKPVTDLPHYPLEFHQEADQVRARLAERGRKVLDHQGLSYCTYTGIGIYQEGKKLEKHNVDGRILIDVVGYNKHHLAQGTREGKDPETMKKTVRGTGRKQGALTAVASNAVSGKRLGEEEQQKNRDALLAKVDDLMFMSPLLEGYALKNKLWVSFYVEDIRPMVWNDRAYDHLVYDEQQKDLVLSFVESYGHAKPQMEDVIVGKGQGLIILLSGPPGTGKTLTAEAVADRTHRPLFYLQAEDLGINAATLGANIKKVFEMATEWDAVILLDEADVFMAERHPHDIARNELVSIFLRELEYYRGIIFLTTNLYSTIDSAFRSRVSLHLLFKPLTAEARGVVWRKFLDRLPASEPKPKALTNGTDSEGEAAEKAEKKNEELTDEDLKELSAWQLNGREIKNAVKMVKSWCDHKGYEMTLSRLENGIKVTSPHASKYSHENDDAIYES</sequence>
<protein>
    <submittedName>
        <fullName evidence="3">Putative aaa family protein</fullName>
    </submittedName>
</protein>
<feature type="region of interest" description="Disordered" evidence="1">
    <location>
        <begin position="639"/>
        <end position="665"/>
    </location>
</feature>
<dbReference type="AlphaFoldDB" id="R8BVF5"/>
<accession>R8BVF5</accession>
<name>R8BVF5_PHAM7</name>
<dbReference type="KEGG" id="tmn:UCRPA7_1209"/>
<organism evidence="3 4">
    <name type="scientific">Phaeoacremonium minimum (strain UCR-PA7)</name>
    <name type="common">Esca disease fungus</name>
    <name type="synonym">Togninia minima</name>
    <dbReference type="NCBI Taxonomy" id="1286976"/>
    <lineage>
        <taxon>Eukaryota</taxon>
        <taxon>Fungi</taxon>
        <taxon>Dikarya</taxon>
        <taxon>Ascomycota</taxon>
        <taxon>Pezizomycotina</taxon>
        <taxon>Sordariomycetes</taxon>
        <taxon>Sordariomycetidae</taxon>
        <taxon>Togniniales</taxon>
        <taxon>Togniniaceae</taxon>
        <taxon>Phaeoacremonium</taxon>
    </lineage>
</organism>
<dbReference type="GeneID" id="19321337"/>
<dbReference type="EMBL" id="KB932835">
    <property type="protein sequence ID" value="EOO03284.1"/>
    <property type="molecule type" value="Genomic_DNA"/>
</dbReference>
<dbReference type="Gene3D" id="3.40.50.300">
    <property type="entry name" value="P-loop containing nucleotide triphosphate hydrolases"/>
    <property type="match status" value="1"/>
</dbReference>
<dbReference type="InterPro" id="IPR027417">
    <property type="entry name" value="P-loop_NTPase"/>
</dbReference>
<dbReference type="InterPro" id="IPR003959">
    <property type="entry name" value="ATPase_AAA_core"/>
</dbReference>
<proteinExistence type="predicted"/>
<dbReference type="InterPro" id="IPR054289">
    <property type="entry name" value="DUF7025"/>
</dbReference>
<evidence type="ECO:0000256" key="1">
    <source>
        <dbReference type="SAM" id="MobiDB-lite"/>
    </source>
</evidence>
<dbReference type="CDD" id="cd19481">
    <property type="entry name" value="RecA-like_protease"/>
    <property type="match status" value="1"/>
</dbReference>
<gene>
    <name evidence="3" type="ORF">UCRPA7_1209</name>
</gene>
<evidence type="ECO:0000259" key="2">
    <source>
        <dbReference type="SMART" id="SM00382"/>
    </source>
</evidence>
<evidence type="ECO:0000313" key="3">
    <source>
        <dbReference type="EMBL" id="EOO03284.1"/>
    </source>
</evidence>
<feature type="compositionally biased region" description="Basic and acidic residues" evidence="1">
    <location>
        <begin position="655"/>
        <end position="665"/>
    </location>
</feature>
<reference evidence="4" key="1">
    <citation type="journal article" date="2013" name="Genome Announc.">
        <title>Draft genome sequence of the ascomycete Phaeoacremonium aleophilum strain UCR-PA7, a causal agent of the esca disease complex in grapevines.</title>
        <authorList>
            <person name="Blanco-Ulate B."/>
            <person name="Rolshausen P."/>
            <person name="Cantu D."/>
        </authorList>
    </citation>
    <scope>NUCLEOTIDE SEQUENCE [LARGE SCALE GENOMIC DNA]</scope>
    <source>
        <strain evidence="4">UCR-PA7</strain>
    </source>
</reference>
<dbReference type="PANTHER" id="PTHR46411:SF3">
    <property type="entry name" value="AAA+ ATPASE DOMAIN-CONTAINING PROTEIN"/>
    <property type="match status" value="1"/>
</dbReference>
<dbReference type="Proteomes" id="UP000014074">
    <property type="component" value="Unassembled WGS sequence"/>
</dbReference>
<dbReference type="GO" id="GO:0016887">
    <property type="term" value="F:ATP hydrolysis activity"/>
    <property type="evidence" value="ECO:0007669"/>
    <property type="project" value="InterPro"/>
</dbReference>
<dbReference type="InterPro" id="IPR003593">
    <property type="entry name" value="AAA+_ATPase"/>
</dbReference>
<dbReference type="eggNOG" id="KOG0730">
    <property type="taxonomic scope" value="Eukaryota"/>
</dbReference>